<evidence type="ECO:0000256" key="3">
    <source>
        <dbReference type="ARBA" id="ARBA00006702"/>
    </source>
</evidence>
<organism evidence="13">
    <name type="scientific">Caenorhabditis remanei</name>
    <name type="common">Caenorhabditis vulgaris</name>
    <dbReference type="NCBI Taxonomy" id="31234"/>
    <lineage>
        <taxon>Eukaryota</taxon>
        <taxon>Metazoa</taxon>
        <taxon>Ecdysozoa</taxon>
        <taxon>Nematoda</taxon>
        <taxon>Chromadorea</taxon>
        <taxon>Rhabditida</taxon>
        <taxon>Rhabditina</taxon>
        <taxon>Rhabditomorpha</taxon>
        <taxon>Rhabditoidea</taxon>
        <taxon>Rhabditidae</taxon>
        <taxon>Peloderinae</taxon>
        <taxon>Caenorhabditis</taxon>
    </lineage>
</organism>
<dbReference type="RefSeq" id="XP_003101511.2">
    <property type="nucleotide sequence ID" value="XM_003101463.2"/>
</dbReference>
<dbReference type="FunFam" id="3.60.40.10:FF:000001">
    <property type="entry name" value="protein phosphatase 1B isoform X1"/>
    <property type="match status" value="1"/>
</dbReference>
<evidence type="ECO:0000256" key="10">
    <source>
        <dbReference type="SAM" id="MobiDB-lite"/>
    </source>
</evidence>
<dbReference type="SMART" id="SM00332">
    <property type="entry name" value="PP2Cc"/>
    <property type="match status" value="1"/>
</dbReference>
<keyword evidence="8" id="KW-0464">Manganese</keyword>
<evidence type="ECO:0000313" key="12">
    <source>
        <dbReference type="EMBL" id="EFP07110.1"/>
    </source>
</evidence>
<comment type="similarity">
    <text evidence="3 9">Belongs to the PP2C family.</text>
</comment>
<dbReference type="GeneID" id="9800036"/>
<feature type="domain" description="PPM-type phosphatase" evidence="11">
    <location>
        <begin position="108"/>
        <end position="383"/>
    </location>
</feature>
<evidence type="ECO:0000256" key="6">
    <source>
        <dbReference type="ARBA" id="ARBA00022842"/>
    </source>
</evidence>
<dbReference type="CTD" id="9800036"/>
<dbReference type="eggNOG" id="KOG0697">
    <property type="taxonomic scope" value="Eukaryota"/>
</dbReference>
<feature type="region of interest" description="Disordered" evidence="10">
    <location>
        <begin position="1"/>
        <end position="30"/>
    </location>
</feature>
<keyword evidence="5 9" id="KW-0378">Hydrolase</keyword>
<dbReference type="InParanoid" id="E3MQU1"/>
<reference evidence="12" key="1">
    <citation type="submission" date="2007-07" db="EMBL/GenBank/DDBJ databases">
        <title>PCAP assembly of the Caenorhabditis remanei genome.</title>
        <authorList>
            <consortium name="The Caenorhabditis remanei Sequencing Consortium"/>
            <person name="Wilson R.K."/>
        </authorList>
    </citation>
    <scope>NUCLEOTIDE SEQUENCE [LARGE SCALE GENOMIC DNA]</scope>
    <source>
        <strain evidence="12">PB4641</strain>
    </source>
</reference>
<dbReference type="OMA" id="GPGIRNQ"/>
<keyword evidence="7 9" id="KW-0904">Protein phosphatase</keyword>
<evidence type="ECO:0000256" key="8">
    <source>
        <dbReference type="ARBA" id="ARBA00023211"/>
    </source>
</evidence>
<keyword evidence="6" id="KW-0460">Magnesium</keyword>
<evidence type="ECO:0000256" key="4">
    <source>
        <dbReference type="ARBA" id="ARBA00022723"/>
    </source>
</evidence>
<evidence type="ECO:0000256" key="9">
    <source>
        <dbReference type="RuleBase" id="RU003465"/>
    </source>
</evidence>
<comment type="cofactor">
    <cofactor evidence="2">
        <name>Mg(2+)</name>
        <dbReference type="ChEBI" id="CHEBI:18420"/>
    </cofactor>
</comment>
<dbReference type="EMBL" id="DS268467">
    <property type="protein sequence ID" value="EFP07110.1"/>
    <property type="molecule type" value="Genomic_DNA"/>
</dbReference>
<dbReference type="GO" id="GO:0046872">
    <property type="term" value="F:metal ion binding"/>
    <property type="evidence" value="ECO:0007669"/>
    <property type="project" value="UniProtKB-KW"/>
</dbReference>
<dbReference type="PANTHER" id="PTHR47992">
    <property type="entry name" value="PROTEIN PHOSPHATASE"/>
    <property type="match status" value="1"/>
</dbReference>
<dbReference type="InterPro" id="IPR015655">
    <property type="entry name" value="PP2C"/>
</dbReference>
<dbReference type="InterPro" id="IPR001932">
    <property type="entry name" value="PPM-type_phosphatase-like_dom"/>
</dbReference>
<dbReference type="PROSITE" id="PS51746">
    <property type="entry name" value="PPM_2"/>
    <property type="match status" value="1"/>
</dbReference>
<evidence type="ECO:0000256" key="1">
    <source>
        <dbReference type="ARBA" id="ARBA00001936"/>
    </source>
</evidence>
<dbReference type="STRING" id="31234.E3MQU1"/>
<evidence type="ECO:0000259" key="11">
    <source>
        <dbReference type="PROSITE" id="PS51746"/>
    </source>
</evidence>
<dbReference type="FunCoup" id="E3MQU1">
    <property type="interactions" value="2756"/>
</dbReference>
<name>E3MQU1_CAERE</name>
<gene>
    <name evidence="12" type="primary">Cre-tag-93</name>
    <name evidence="12" type="ORF">CRE_12895</name>
</gene>
<evidence type="ECO:0000256" key="7">
    <source>
        <dbReference type="ARBA" id="ARBA00022912"/>
    </source>
</evidence>
<dbReference type="AlphaFoldDB" id="E3MQU1"/>
<dbReference type="HOGENOM" id="CLU_013173_4_0_1"/>
<dbReference type="Proteomes" id="UP000008281">
    <property type="component" value="Unassembled WGS sequence"/>
</dbReference>
<dbReference type="SUPFAM" id="SSF81606">
    <property type="entry name" value="PP2C-like"/>
    <property type="match status" value="1"/>
</dbReference>
<dbReference type="PROSITE" id="PS01032">
    <property type="entry name" value="PPM_1"/>
    <property type="match status" value="1"/>
</dbReference>
<protein>
    <submittedName>
        <fullName evidence="12">CRE-TAG-93 protein</fullName>
    </submittedName>
</protein>
<dbReference type="Pfam" id="PF00481">
    <property type="entry name" value="PP2C"/>
    <property type="match status" value="1"/>
</dbReference>
<dbReference type="CDD" id="cd00143">
    <property type="entry name" value="PP2Cc"/>
    <property type="match status" value="1"/>
</dbReference>
<evidence type="ECO:0000313" key="13">
    <source>
        <dbReference type="Proteomes" id="UP000008281"/>
    </source>
</evidence>
<evidence type="ECO:0000256" key="2">
    <source>
        <dbReference type="ARBA" id="ARBA00001946"/>
    </source>
</evidence>
<proteinExistence type="inferred from homology"/>
<dbReference type="Gene3D" id="3.60.40.10">
    <property type="entry name" value="PPM-type phosphatase domain"/>
    <property type="match status" value="1"/>
</dbReference>
<sequence>MMVSHADLPTASSTETKTHGRRLNSESFAPEIRENAATITSLSIFGTPSDQECQPIPVVPRSSSSDELRVWRVTSAGLVEVDAKTMGAFLDKPKTDKTNVHGEGNGIRYGMSSMQGWRICMEDSHIAEAIMSQSSPYKDWSFFAVFDGHAGHHIANRASSQLLEHLITSEEFRDMTKALEENNGVLTESTLKLLETGIKKGFVSFDEISKTSNEINKSGCTAVCAIVTPTHIIIGNLGDSRAVVAGKKQIFGTEDHKPYLEKERKRIEDAGGSVMIQRINGSLAVSRAFGDYEYKDDPRLPADQQLVSPEPDVYIRERNVENDQFMVVACDGIYDVMTNEELAEFVSDRLVVHDDLREVCDDVLDECLVKGSRDNMTMVVVCFPAAPPVNVHRKEAEEAWVARVKAVINQFLDEAVAAEDFKKDEDMVSLKSILDQVTANGLLPTDLRVPAHTVTTLAQKILTQRDIKHV</sequence>
<comment type="cofactor">
    <cofactor evidence="1">
        <name>Mn(2+)</name>
        <dbReference type="ChEBI" id="CHEBI:29035"/>
    </cofactor>
</comment>
<keyword evidence="13" id="KW-1185">Reference proteome</keyword>
<dbReference type="InterPro" id="IPR000222">
    <property type="entry name" value="PP2C_BS"/>
</dbReference>
<evidence type="ECO:0000256" key="5">
    <source>
        <dbReference type="ARBA" id="ARBA00022801"/>
    </source>
</evidence>
<dbReference type="InterPro" id="IPR036457">
    <property type="entry name" value="PPM-type-like_dom_sf"/>
</dbReference>
<dbReference type="GO" id="GO:0004722">
    <property type="term" value="F:protein serine/threonine phosphatase activity"/>
    <property type="evidence" value="ECO:0007669"/>
    <property type="project" value="InterPro"/>
</dbReference>
<accession>E3MQU1</accession>
<dbReference type="OrthoDB" id="10264738at2759"/>
<dbReference type="KEGG" id="crq:GCK72_016427"/>
<keyword evidence="4" id="KW-0479">Metal-binding</keyword>